<evidence type="ECO:0000313" key="4">
    <source>
        <dbReference type="Proteomes" id="UP000460558"/>
    </source>
</evidence>
<dbReference type="Pfam" id="PF14028">
    <property type="entry name" value="Lant_dehydr_C"/>
    <property type="match status" value="1"/>
</dbReference>
<comment type="caution">
    <text evidence="3">The sequence shown here is derived from an EMBL/GenBank/DDBJ whole genome shotgun (WGS) entry which is preliminary data.</text>
</comment>
<dbReference type="NCBIfam" id="TIGR03891">
    <property type="entry name" value="thiopep_ocin"/>
    <property type="match status" value="1"/>
</dbReference>
<dbReference type="RefSeq" id="WP_323371471.1">
    <property type="nucleotide sequence ID" value="NZ_VDEQ01000109.1"/>
</dbReference>
<accession>A0ABW9NS69</accession>
<keyword evidence="4" id="KW-1185">Reference proteome</keyword>
<protein>
    <submittedName>
        <fullName evidence="3">Lantibiotic dehydratase</fullName>
    </submittedName>
</protein>
<dbReference type="EMBL" id="VDEQ01000109">
    <property type="protein sequence ID" value="MQS36157.1"/>
    <property type="molecule type" value="Genomic_DNA"/>
</dbReference>
<feature type="domain" description="Lantibiotic dehydratase N-terminal" evidence="1">
    <location>
        <begin position="52"/>
        <end position="689"/>
    </location>
</feature>
<dbReference type="InterPro" id="IPR023809">
    <property type="entry name" value="Thiopep_bacteriocin_synth_dom"/>
</dbReference>
<evidence type="ECO:0000259" key="2">
    <source>
        <dbReference type="Pfam" id="PF14028"/>
    </source>
</evidence>
<dbReference type="Proteomes" id="UP000460558">
    <property type="component" value="Unassembled WGS sequence"/>
</dbReference>
<feature type="domain" description="Thiopeptide-type bacteriocin biosynthesis" evidence="2">
    <location>
        <begin position="755"/>
        <end position="1003"/>
    </location>
</feature>
<name>A0ABW9NS69_9ACTN</name>
<sequence length="1015" mass="110671">MTTRQSVSYRWQNSALLRVTTDPGGLDLPRDLDLSGADAAARGREWLTAVWQREEIRVAVSAASPALGERIGEMVSGQRCDTRRVRRAALSLASYLLRWQGRPTPFGLFAGVAPVRIGGVPQVLWGGKHSMVVRADSAWLAGIIARLHRCPQLLERLYVVAANTGQVRGSRWVAPGLPTDDHAQFLAPIEVSVRHTGPVAAALACAASPIRYGELGALLGERFPAAPRGRIDAMLSGLISEDILITNLRAPMTELDTLGHLCTELESLDARSIPAIEDVVSELFAVRAEIAGSNAGGAASAKRMRALSNTALVPLTVDTAVDCEVQIPESVVRDAQEAVGVLCRLSPYPFGYPAWRDYHGRFRARYGTGAVVPVLDLVADSGLGFPAGYLSSPYKSPGRQLAERDEKLLRLVQQATLDGSGEIVLTEPVIADLAADAADMVPVPRIEVAVEIRAATPAALARGSYQLAVTGTPRPGSSMAGRFAHLLPSQDQARLAAAYRAASPDALATQLSFVPRRRRNENIARAMQLLPHVISLSEHQPRDEAVIEPADLAVMADAQGFHLVQLSTGRPVEPRVLHALEAGVHTPPLARFLAEINNARSAVYKSFDFGAAAHLPYLPRVRYRRTLLAPARWLLTAQELPGRASSSDAWETTFAEWRARLRVPEHITMVEHDQRLPLDLTHPVHLLLLRTRLNRSRRMELREAPGPQDFGWLGRAHEFLLSLALPEPARREIPNPIRTVDPGTDHLPGHSTVLHARIQAHPDRFDEILTEHLPALISSFETHPQWWFSRHRATPRPDSDQQLALCLSLPDPGAYGSTAERVHHWSQRLRRRRLLAQLTLAGYHPPTGRYGDSVAMEAAHAVFAADSAAAVAQIHAALSGMDGHALAVASLVDLATRFAPTVEGGLHWLSQELPQEKGPLDRTLRDRALSLADPYDDAFSSSPGAAAVAAAWQQRAIVLSAYREELSAQRDPLTALGSLLHLHHVRALGIDADRERVTGRLARACALRHIARRPR</sequence>
<evidence type="ECO:0000259" key="1">
    <source>
        <dbReference type="Pfam" id="PF04738"/>
    </source>
</evidence>
<dbReference type="Pfam" id="PF04738">
    <property type="entry name" value="Lant_dehydr_N"/>
    <property type="match status" value="1"/>
</dbReference>
<dbReference type="InterPro" id="IPR006827">
    <property type="entry name" value="Lant_deHydtase_N"/>
</dbReference>
<evidence type="ECO:0000313" key="3">
    <source>
        <dbReference type="EMBL" id="MQS36157.1"/>
    </source>
</evidence>
<reference evidence="3 4" key="1">
    <citation type="submission" date="2019-06" db="EMBL/GenBank/DDBJ databases">
        <title>Comparative genomics and metabolomics analyses of clavulanic acid producing Streptomyces species provides insight into specialized metabolism and evolution of beta-lactam biosynthetic gene clusters.</title>
        <authorList>
            <person name="Moore M.A."/>
            <person name="Cruz-Morales P."/>
            <person name="Barona Gomez F."/>
            <person name="Kapil T."/>
        </authorList>
    </citation>
    <scope>NUCLEOTIDE SEQUENCE [LARGE SCALE GENOMIC DNA]</scope>
    <source>
        <strain evidence="3 4">T-272</strain>
    </source>
</reference>
<gene>
    <name evidence="3" type="ORF">FFZ77_11260</name>
</gene>
<organism evidence="3 4">
    <name type="scientific">Streptomyces katsurahamanus</name>
    <dbReference type="NCBI Taxonomy" id="2577098"/>
    <lineage>
        <taxon>Bacteria</taxon>
        <taxon>Bacillati</taxon>
        <taxon>Actinomycetota</taxon>
        <taxon>Actinomycetes</taxon>
        <taxon>Kitasatosporales</taxon>
        <taxon>Streptomycetaceae</taxon>
        <taxon>Streptomyces</taxon>
    </lineage>
</organism>
<proteinExistence type="predicted"/>